<dbReference type="GO" id="GO:0034364">
    <property type="term" value="C:high-density lipoprotein particle"/>
    <property type="evidence" value="ECO:0007669"/>
    <property type="project" value="TreeGrafter"/>
</dbReference>
<dbReference type="GO" id="GO:0005504">
    <property type="term" value="F:fatty acid binding"/>
    <property type="evidence" value="ECO:0007669"/>
    <property type="project" value="TreeGrafter"/>
</dbReference>
<dbReference type="InterPro" id="IPR006781">
    <property type="entry name" value="ApoC-I"/>
</dbReference>
<comment type="subcellular location">
    <subcellularLocation>
        <location evidence="1">Secreted</location>
    </subcellularLocation>
</comment>
<dbReference type="GO" id="GO:0006641">
    <property type="term" value="P:triglyceride metabolic process"/>
    <property type="evidence" value="ECO:0007669"/>
    <property type="project" value="TreeGrafter"/>
</dbReference>
<evidence type="ECO:0000256" key="6">
    <source>
        <dbReference type="ARBA" id="ARBA00023055"/>
    </source>
</evidence>
<evidence type="ECO:0000313" key="9">
    <source>
        <dbReference type="Proteomes" id="UP001153269"/>
    </source>
</evidence>
<keyword evidence="9" id="KW-1185">Reference proteome</keyword>
<evidence type="ECO:0000256" key="5">
    <source>
        <dbReference type="ARBA" id="ARBA00022729"/>
    </source>
</evidence>
<dbReference type="GO" id="GO:0050995">
    <property type="term" value="P:negative regulation of lipid catabolic process"/>
    <property type="evidence" value="ECO:0007669"/>
    <property type="project" value="TreeGrafter"/>
</dbReference>
<evidence type="ECO:0000256" key="3">
    <source>
        <dbReference type="ARBA" id="ARBA00022448"/>
    </source>
</evidence>
<evidence type="ECO:0000256" key="4">
    <source>
        <dbReference type="ARBA" id="ARBA00022525"/>
    </source>
</evidence>
<name>A0A9N7Z635_PLEPL</name>
<keyword evidence="5" id="KW-0732">Signal</keyword>
<reference evidence="8" key="1">
    <citation type="submission" date="2020-03" db="EMBL/GenBank/DDBJ databases">
        <authorList>
            <person name="Weist P."/>
        </authorList>
    </citation>
    <scope>NUCLEOTIDE SEQUENCE</scope>
</reference>
<comment type="caution">
    <text evidence="8">The sequence shown here is derived from an EMBL/GenBank/DDBJ whole genome shotgun (WGS) entry which is preliminary data.</text>
</comment>
<keyword evidence="3" id="KW-0813">Transport</keyword>
<dbReference type="GO" id="GO:0006869">
    <property type="term" value="P:lipid transport"/>
    <property type="evidence" value="ECO:0007669"/>
    <property type="project" value="UniProtKB-KW"/>
</dbReference>
<protein>
    <recommendedName>
        <fullName evidence="10">Apolipoprotein C-I</fullName>
    </recommendedName>
</protein>
<keyword evidence="6" id="KW-0445">Lipid transport</keyword>
<dbReference type="Pfam" id="PF04691">
    <property type="entry name" value="ApoC-I"/>
    <property type="match status" value="1"/>
</dbReference>
<organism evidence="8 9">
    <name type="scientific">Pleuronectes platessa</name>
    <name type="common">European plaice</name>
    <dbReference type="NCBI Taxonomy" id="8262"/>
    <lineage>
        <taxon>Eukaryota</taxon>
        <taxon>Metazoa</taxon>
        <taxon>Chordata</taxon>
        <taxon>Craniata</taxon>
        <taxon>Vertebrata</taxon>
        <taxon>Euteleostomi</taxon>
        <taxon>Actinopterygii</taxon>
        <taxon>Neopterygii</taxon>
        <taxon>Teleostei</taxon>
        <taxon>Neoteleostei</taxon>
        <taxon>Acanthomorphata</taxon>
        <taxon>Carangaria</taxon>
        <taxon>Pleuronectiformes</taxon>
        <taxon>Pleuronectoidei</taxon>
        <taxon>Pleuronectidae</taxon>
        <taxon>Pleuronectes</taxon>
    </lineage>
</organism>
<comment type="similarity">
    <text evidence="2">Belongs to the apolipoprotein C1 family.</text>
</comment>
<proteinExistence type="inferred from homology"/>
<dbReference type="PANTHER" id="PTHR16565">
    <property type="entry name" value="APOLIPOPROTEIN C-I"/>
    <property type="match status" value="1"/>
</dbReference>
<dbReference type="Proteomes" id="UP001153269">
    <property type="component" value="Unassembled WGS sequence"/>
</dbReference>
<dbReference type="GO" id="GO:0034361">
    <property type="term" value="C:very-low-density lipoprotein particle"/>
    <property type="evidence" value="ECO:0007669"/>
    <property type="project" value="TreeGrafter"/>
</dbReference>
<evidence type="ECO:0000313" key="8">
    <source>
        <dbReference type="EMBL" id="CAB1450149.1"/>
    </source>
</evidence>
<dbReference type="Gene3D" id="4.10.260.30">
    <property type="entry name" value="Apolipoprotein C-I"/>
    <property type="match status" value="1"/>
</dbReference>
<dbReference type="AlphaFoldDB" id="A0A9N7Z635"/>
<keyword evidence="4" id="KW-0964">Secreted</keyword>
<dbReference type="GO" id="GO:0032375">
    <property type="term" value="P:negative regulation of cholesterol transport"/>
    <property type="evidence" value="ECO:0007669"/>
    <property type="project" value="TreeGrafter"/>
</dbReference>
<dbReference type="GO" id="GO:0042157">
    <property type="term" value="P:lipoprotein metabolic process"/>
    <property type="evidence" value="ECO:0007669"/>
    <property type="project" value="InterPro"/>
</dbReference>
<dbReference type="EMBL" id="CADEAL010004043">
    <property type="protein sequence ID" value="CAB1450149.1"/>
    <property type="molecule type" value="Genomic_DNA"/>
</dbReference>
<evidence type="ECO:0000256" key="7">
    <source>
        <dbReference type="SAM" id="MobiDB-lite"/>
    </source>
</evidence>
<dbReference type="GO" id="GO:0010916">
    <property type="term" value="P:negative regulation of very-low-density lipoprotein particle clearance"/>
    <property type="evidence" value="ECO:0007669"/>
    <property type="project" value="TreeGrafter"/>
</dbReference>
<dbReference type="InterPro" id="IPR043081">
    <property type="entry name" value="ApoC-1_sf"/>
</dbReference>
<dbReference type="PANTHER" id="PTHR16565:SF2">
    <property type="entry name" value="APOLIPOPROTEIN C-I"/>
    <property type="match status" value="1"/>
</dbReference>
<evidence type="ECO:0008006" key="10">
    <source>
        <dbReference type="Google" id="ProtNLM"/>
    </source>
</evidence>
<evidence type="ECO:0000256" key="1">
    <source>
        <dbReference type="ARBA" id="ARBA00004613"/>
    </source>
</evidence>
<gene>
    <name evidence="8" type="ORF">PLEPLA_LOCUS37838</name>
</gene>
<evidence type="ECO:0000256" key="2">
    <source>
        <dbReference type="ARBA" id="ARBA00009204"/>
    </source>
</evidence>
<sequence length="105" mass="11963">MQLTEALINKRGSGSSRPNKQTLAAKMRLFLAVAVMMLAFVAYTEAQEDTMEDKFSRFGEKMSELGQTMAEKARSTFETIHNSDAAVKTRGWFEERMQQIKDSFQ</sequence>
<dbReference type="GO" id="GO:0004859">
    <property type="term" value="F:phospholipase inhibitor activity"/>
    <property type="evidence" value="ECO:0007669"/>
    <property type="project" value="TreeGrafter"/>
</dbReference>
<feature type="region of interest" description="Disordered" evidence="7">
    <location>
        <begin position="1"/>
        <end position="20"/>
    </location>
</feature>
<accession>A0A9N7Z635</accession>
<dbReference type="GO" id="GO:0034447">
    <property type="term" value="P:very-low-density lipoprotein particle clearance"/>
    <property type="evidence" value="ECO:0007669"/>
    <property type="project" value="TreeGrafter"/>
</dbReference>